<sequence length="202" mass="22747">MSEQYFSSEPQTKSNPKTWTFELKGHLYTFTSDEGVFSKSEIDFGSRTLIDEFRVPSIPGDILDLGCGYGPIGLSIAKTNPERKVVLCDINERAVALAKKNAEQNNIDNVEIAVSDRLESFQNRKFASVVTNPPIRAGKKVVHQLFEDSFKALLPNGELWVVIQKKQGAASAQDKIEYLFSHVEIVKRNKGYFILYARKNTL</sequence>
<dbReference type="RefSeq" id="WP_272446854.1">
    <property type="nucleotide sequence ID" value="NZ_JAMQKC010000014.1"/>
</dbReference>
<dbReference type="PANTHER" id="PTHR47816">
    <property type="entry name" value="RIBOSOMAL RNA SMALL SUBUNIT METHYLTRANSFERASE C"/>
    <property type="match status" value="1"/>
</dbReference>
<organism evidence="4 5">
    <name type="scientific">Aquibacillus salsiterrae</name>
    <dbReference type="NCBI Taxonomy" id="2950439"/>
    <lineage>
        <taxon>Bacteria</taxon>
        <taxon>Bacillati</taxon>
        <taxon>Bacillota</taxon>
        <taxon>Bacilli</taxon>
        <taxon>Bacillales</taxon>
        <taxon>Bacillaceae</taxon>
        <taxon>Aquibacillus</taxon>
    </lineage>
</organism>
<protein>
    <submittedName>
        <fullName evidence="4">Class I SAM-dependent methyltransferase</fullName>
    </submittedName>
</protein>
<proteinExistence type="predicted"/>
<evidence type="ECO:0000313" key="5">
    <source>
        <dbReference type="Proteomes" id="UP001145069"/>
    </source>
</evidence>
<accession>A0A9X3WG27</accession>
<feature type="domain" description="Methyltransferase small" evidence="3">
    <location>
        <begin position="28"/>
        <end position="195"/>
    </location>
</feature>
<evidence type="ECO:0000313" key="4">
    <source>
        <dbReference type="EMBL" id="MDC3417786.1"/>
    </source>
</evidence>
<dbReference type="GO" id="GO:0032259">
    <property type="term" value="P:methylation"/>
    <property type="evidence" value="ECO:0007669"/>
    <property type="project" value="UniProtKB-KW"/>
</dbReference>
<keyword evidence="5" id="KW-1185">Reference proteome</keyword>
<dbReference type="InterPro" id="IPR046977">
    <property type="entry name" value="RsmC/RlmG"/>
</dbReference>
<dbReference type="CDD" id="cd02440">
    <property type="entry name" value="AdoMet_MTases"/>
    <property type="match status" value="1"/>
</dbReference>
<dbReference type="Pfam" id="PF05175">
    <property type="entry name" value="MTS"/>
    <property type="match status" value="1"/>
</dbReference>
<dbReference type="GO" id="GO:0008757">
    <property type="term" value="F:S-adenosylmethionine-dependent methyltransferase activity"/>
    <property type="evidence" value="ECO:0007669"/>
    <property type="project" value="InterPro"/>
</dbReference>
<keyword evidence="1 4" id="KW-0489">Methyltransferase</keyword>
<gene>
    <name evidence="4" type="ORF">NC799_12860</name>
</gene>
<dbReference type="InterPro" id="IPR029063">
    <property type="entry name" value="SAM-dependent_MTases_sf"/>
</dbReference>
<dbReference type="Gene3D" id="3.40.50.150">
    <property type="entry name" value="Vaccinia Virus protein VP39"/>
    <property type="match status" value="1"/>
</dbReference>
<comment type="caution">
    <text evidence="4">The sequence shown here is derived from an EMBL/GenBank/DDBJ whole genome shotgun (WGS) entry which is preliminary data.</text>
</comment>
<evidence type="ECO:0000259" key="3">
    <source>
        <dbReference type="Pfam" id="PF05175"/>
    </source>
</evidence>
<dbReference type="PANTHER" id="PTHR47816:SF4">
    <property type="entry name" value="RIBOSOMAL RNA SMALL SUBUNIT METHYLTRANSFERASE C"/>
    <property type="match status" value="1"/>
</dbReference>
<name>A0A9X3WG27_9BACI</name>
<dbReference type="Proteomes" id="UP001145069">
    <property type="component" value="Unassembled WGS sequence"/>
</dbReference>
<dbReference type="AlphaFoldDB" id="A0A9X3WG27"/>
<evidence type="ECO:0000256" key="2">
    <source>
        <dbReference type="ARBA" id="ARBA00022679"/>
    </source>
</evidence>
<dbReference type="EMBL" id="JAMQKC010000014">
    <property type="protein sequence ID" value="MDC3417786.1"/>
    <property type="molecule type" value="Genomic_DNA"/>
</dbReference>
<keyword evidence="2" id="KW-0808">Transferase</keyword>
<dbReference type="SUPFAM" id="SSF53335">
    <property type="entry name" value="S-adenosyl-L-methionine-dependent methyltransferases"/>
    <property type="match status" value="1"/>
</dbReference>
<reference evidence="4" key="1">
    <citation type="submission" date="2022-06" db="EMBL/GenBank/DDBJ databases">
        <title>Aquibacillus sp. a new bacterium isolated from soil saline samples.</title>
        <authorList>
            <person name="Galisteo C."/>
            <person name="De La Haba R."/>
            <person name="Sanchez-Porro C."/>
            <person name="Ventosa A."/>
        </authorList>
    </citation>
    <scope>NUCLEOTIDE SEQUENCE</scope>
    <source>
        <strain evidence="4">3ASR75-54</strain>
    </source>
</reference>
<dbReference type="InterPro" id="IPR007848">
    <property type="entry name" value="Small_mtfrase_dom"/>
</dbReference>
<evidence type="ECO:0000256" key="1">
    <source>
        <dbReference type="ARBA" id="ARBA00022603"/>
    </source>
</evidence>